<evidence type="ECO:0000256" key="4">
    <source>
        <dbReference type="ARBA" id="ARBA00012313"/>
    </source>
</evidence>
<reference evidence="26 27" key="1">
    <citation type="journal article" date="2020" name="Nature">
        <title>Six reference-quality genomes reveal evolution of bat adaptations.</title>
        <authorList>
            <person name="Jebb D."/>
            <person name="Huang Z."/>
            <person name="Pippel M."/>
            <person name="Hughes G.M."/>
            <person name="Lavrichenko K."/>
            <person name="Devanna P."/>
            <person name="Winkler S."/>
            <person name="Jermiin L.S."/>
            <person name="Skirmuntt E.C."/>
            <person name="Katzourakis A."/>
            <person name="Burkitt-Gray L."/>
            <person name="Ray D.A."/>
            <person name="Sullivan K.A.M."/>
            <person name="Roscito J.G."/>
            <person name="Kirilenko B.M."/>
            <person name="Davalos L.M."/>
            <person name="Corthals A.P."/>
            <person name="Power M.L."/>
            <person name="Jones G."/>
            <person name="Ransome R.D."/>
            <person name="Dechmann D.K.N."/>
            <person name="Locatelli A.G."/>
            <person name="Puechmaille S.J."/>
            <person name="Fedrigo O."/>
            <person name="Jarvis E.D."/>
            <person name="Hiller M."/>
            <person name="Vernes S.C."/>
            <person name="Myers E.W."/>
            <person name="Teeling E.C."/>
        </authorList>
    </citation>
    <scope>NUCLEOTIDE SEQUENCE [LARGE SCALE GENOMIC DNA]</scope>
    <source>
        <strain evidence="26">MRouAeg1</strain>
        <tissue evidence="26">Muscle</tissue>
    </source>
</reference>
<comment type="cofactor">
    <cofactor evidence="1">
        <name>heme b</name>
        <dbReference type="ChEBI" id="CHEBI:60344"/>
    </cofactor>
</comment>
<dbReference type="FunFam" id="1.10.640.10:FF:000001">
    <property type="entry name" value="Peroxidasin homolog"/>
    <property type="match status" value="1"/>
</dbReference>
<keyword evidence="27" id="KW-1185">Reference proteome</keyword>
<dbReference type="GO" id="GO:0019731">
    <property type="term" value="P:antibacterial humoral response"/>
    <property type="evidence" value="ECO:0007669"/>
    <property type="project" value="UniProtKB-ARBA"/>
</dbReference>
<evidence type="ECO:0000256" key="16">
    <source>
        <dbReference type="ARBA" id="ARBA00023004"/>
    </source>
</evidence>
<evidence type="ECO:0000256" key="2">
    <source>
        <dbReference type="ARBA" id="ARBA00004496"/>
    </source>
</evidence>
<dbReference type="PANTHER" id="PTHR11475:SF67">
    <property type="entry name" value="LACTOPEROXIDASE"/>
    <property type="match status" value="1"/>
</dbReference>
<evidence type="ECO:0000256" key="22">
    <source>
        <dbReference type="ARBA" id="ARBA00047922"/>
    </source>
</evidence>
<keyword evidence="17" id="KW-0944">Nitration</keyword>
<keyword evidence="18" id="KW-1015">Disulfide bond</keyword>
<evidence type="ECO:0000256" key="18">
    <source>
        <dbReference type="ARBA" id="ARBA00023157"/>
    </source>
</evidence>
<dbReference type="GO" id="GO:0005615">
    <property type="term" value="C:extracellular space"/>
    <property type="evidence" value="ECO:0007669"/>
    <property type="project" value="TreeGrafter"/>
</dbReference>
<evidence type="ECO:0000256" key="12">
    <source>
        <dbReference type="ARBA" id="ARBA00022723"/>
    </source>
</evidence>
<dbReference type="Pfam" id="PF03098">
    <property type="entry name" value="An_peroxidase"/>
    <property type="match status" value="1"/>
</dbReference>
<accession>A0A7J8GCB2</accession>
<dbReference type="InterPro" id="IPR010255">
    <property type="entry name" value="Haem_peroxidase_sf"/>
</dbReference>
<keyword evidence="13 25" id="KW-0732">Signal</keyword>
<keyword evidence="16 24" id="KW-0408">Iron</keyword>
<evidence type="ECO:0000256" key="9">
    <source>
        <dbReference type="ARBA" id="ARBA00022553"/>
    </source>
</evidence>
<dbReference type="Gene3D" id="1.10.640.10">
    <property type="entry name" value="Haem peroxidase domain superfamily, animal type"/>
    <property type="match status" value="1"/>
</dbReference>
<keyword evidence="15" id="KW-0560">Oxidoreductase</keyword>
<dbReference type="OrthoDB" id="823504at2759"/>
<name>A0A7J8GCB2_ROUAE</name>
<dbReference type="GO" id="GO:0042744">
    <property type="term" value="P:hydrogen peroxide catabolic process"/>
    <property type="evidence" value="ECO:0007669"/>
    <property type="project" value="UniProtKB-KW"/>
</dbReference>
<dbReference type="InterPro" id="IPR019791">
    <property type="entry name" value="Haem_peroxidase_animal"/>
</dbReference>
<dbReference type="EMBL" id="JACASE010000006">
    <property type="protein sequence ID" value="KAF6457295.1"/>
    <property type="molecule type" value="Genomic_DNA"/>
</dbReference>
<dbReference type="PANTHER" id="PTHR11475">
    <property type="entry name" value="OXIDASE/PEROXIDASE"/>
    <property type="match status" value="1"/>
</dbReference>
<dbReference type="EC" id="1.11.1.7" evidence="4"/>
<dbReference type="Proteomes" id="UP000593571">
    <property type="component" value="Unassembled WGS sequence"/>
</dbReference>
<feature type="chain" id="PRO_5029899414" description="Lactoperoxidase" evidence="25">
    <location>
        <begin position="20"/>
        <end position="726"/>
    </location>
</feature>
<evidence type="ECO:0000256" key="11">
    <source>
        <dbReference type="ARBA" id="ARBA00022617"/>
    </source>
</evidence>
<feature type="signal peptide" evidence="25">
    <location>
        <begin position="1"/>
        <end position="19"/>
    </location>
</feature>
<evidence type="ECO:0000256" key="14">
    <source>
        <dbReference type="ARBA" id="ARBA00022837"/>
    </source>
</evidence>
<gene>
    <name evidence="26" type="ORF">HJG63_012640</name>
</gene>
<evidence type="ECO:0000256" key="5">
    <source>
        <dbReference type="ARBA" id="ARBA00017050"/>
    </source>
</evidence>
<dbReference type="PRINTS" id="PR00457">
    <property type="entry name" value="ANPEROXIDASE"/>
</dbReference>
<comment type="catalytic activity">
    <reaction evidence="20">
        <text>2 a phenolic donor + H2O2 = 2 a phenolic radical donor + 2 H2O</text>
        <dbReference type="Rhea" id="RHEA:56136"/>
        <dbReference type="ChEBI" id="CHEBI:15377"/>
        <dbReference type="ChEBI" id="CHEBI:16240"/>
        <dbReference type="ChEBI" id="CHEBI:139520"/>
        <dbReference type="ChEBI" id="CHEBI:139521"/>
        <dbReference type="EC" id="1.11.1.7"/>
    </reaction>
    <physiologicalReaction direction="left-to-right" evidence="20">
        <dbReference type="Rhea" id="RHEA:56137"/>
    </physiologicalReaction>
</comment>
<evidence type="ECO:0000256" key="6">
    <source>
        <dbReference type="ARBA" id="ARBA00022490"/>
    </source>
</evidence>
<evidence type="ECO:0000256" key="23">
    <source>
        <dbReference type="ARBA" id="ARBA00061342"/>
    </source>
</evidence>
<comment type="subcellular location">
    <subcellularLocation>
        <location evidence="2">Cytoplasm</location>
    </subcellularLocation>
    <subcellularLocation>
        <location evidence="3">Secreted</location>
    </subcellularLocation>
</comment>
<evidence type="ECO:0000256" key="1">
    <source>
        <dbReference type="ARBA" id="ARBA00001970"/>
    </source>
</evidence>
<evidence type="ECO:0000256" key="25">
    <source>
        <dbReference type="SAM" id="SignalP"/>
    </source>
</evidence>
<dbReference type="GO" id="GO:0020037">
    <property type="term" value="F:heme binding"/>
    <property type="evidence" value="ECO:0007669"/>
    <property type="project" value="InterPro"/>
</dbReference>
<evidence type="ECO:0000313" key="27">
    <source>
        <dbReference type="Proteomes" id="UP000593571"/>
    </source>
</evidence>
<evidence type="ECO:0000256" key="20">
    <source>
        <dbReference type="ARBA" id="ARBA00034001"/>
    </source>
</evidence>
<dbReference type="GO" id="GO:0006979">
    <property type="term" value="P:response to oxidative stress"/>
    <property type="evidence" value="ECO:0007669"/>
    <property type="project" value="InterPro"/>
</dbReference>
<evidence type="ECO:0000256" key="13">
    <source>
        <dbReference type="ARBA" id="ARBA00022729"/>
    </source>
</evidence>
<comment type="catalytic activity">
    <reaction evidence="22">
        <text>iodide + H2O2 = hypoiodite + H2O</text>
        <dbReference type="Rhea" id="RHEA:69420"/>
        <dbReference type="ChEBI" id="CHEBI:15377"/>
        <dbReference type="ChEBI" id="CHEBI:16240"/>
        <dbReference type="ChEBI" id="CHEBI:16382"/>
        <dbReference type="ChEBI" id="CHEBI:29232"/>
    </reaction>
    <physiologicalReaction direction="left-to-right" evidence="22">
        <dbReference type="Rhea" id="RHEA:69421"/>
    </physiologicalReaction>
</comment>
<keyword evidence="19" id="KW-0376">Hydrogen peroxide</keyword>
<evidence type="ECO:0000313" key="26">
    <source>
        <dbReference type="EMBL" id="KAF6457295.1"/>
    </source>
</evidence>
<keyword evidence="7" id="KW-0964">Secreted</keyword>
<evidence type="ECO:0000256" key="15">
    <source>
        <dbReference type="ARBA" id="ARBA00023002"/>
    </source>
</evidence>
<evidence type="ECO:0000256" key="7">
    <source>
        <dbReference type="ARBA" id="ARBA00022525"/>
    </source>
</evidence>
<dbReference type="PROSITE" id="PS50292">
    <property type="entry name" value="PEROXIDASE_3"/>
    <property type="match status" value="1"/>
</dbReference>
<comment type="caution">
    <text evidence="26">The sequence shown here is derived from an EMBL/GenBank/DDBJ whole genome shotgun (WGS) entry which is preliminary data.</text>
</comment>
<dbReference type="GO" id="GO:0005737">
    <property type="term" value="C:cytoplasm"/>
    <property type="evidence" value="ECO:0007669"/>
    <property type="project" value="UniProtKB-SubCell"/>
</dbReference>
<dbReference type="CDD" id="cd09824">
    <property type="entry name" value="myeloperoxidase_like"/>
    <property type="match status" value="1"/>
</dbReference>
<dbReference type="GO" id="GO:0036393">
    <property type="term" value="F:thiocyanate peroxidase activity"/>
    <property type="evidence" value="ECO:0007669"/>
    <property type="project" value="UniProtKB-ARBA"/>
</dbReference>
<feature type="binding site" description="axial binding residue" evidence="24">
    <location>
        <position position="468"/>
    </location>
    <ligand>
        <name>heme b</name>
        <dbReference type="ChEBI" id="CHEBI:60344"/>
    </ligand>
    <ligandPart>
        <name>Fe</name>
        <dbReference type="ChEBI" id="CHEBI:18248"/>
    </ligandPart>
</feature>
<dbReference type="AlphaFoldDB" id="A0A7J8GCB2"/>
<comment type="similarity">
    <text evidence="23">Belongs to the peroxidase family. XPO subfamily.</text>
</comment>
<protein>
    <recommendedName>
        <fullName evidence="5">Lactoperoxidase</fullName>
        <ecNumber evidence="4">1.11.1.7</ecNumber>
    </recommendedName>
</protein>
<sequence length="726" mass="81843">MRMLLRLPALLAFLTFLHAAASATHAQANKITAFVDTVSQVKAQINKAFLDSRTRLKTALSSEAPSPRHLSEYFKHAKGRTRTAIRNGQVWEESLKRLKQKGTLTNVTDPSLDLTALSREVGCDGYVPVLKCDNNSPYRTITGDCNNRKNPALGAANRALARWLPAEYEDELSLPFGWTAGKTRNGFPTPLAREVSNQIASYLNEKDVLDQNRSLLFMQWGQIVDHDLDFAPDTELGSSEYSKELCDKHCIQEDNCFPIMLPPRDPKLKTQGKCMPFFRAGFVCPTLPGHSLAREQINALTSFLDASFVYGSDLDLASRLRNLSSPLGLLAINQEYRDHGLAYLVFDNKKPSPCEFINTTARVPCFLAGDSRASEQILMTTSHTLFLREHNRLAGELKRLNPQWDGEKIYQEARKILGAFVQIITFRDYLPIVLGVKMQKWVPPYQGYNESVDPRISNVFTFAFRFGHLEVPSTISRLDENYQPWGPEPELPLHTLFFNSWRIVKDGGIDPLVRGLLAKKSKLMNQNKMMTGELRNKLFQPTHKIHGFDLAAINIQRGRDHGMPGYNSWRRFCDLSQPQTLAELGAVLKNKMLAKKLLNLYGTPDNIDIWIGGTVEPLVEGGRVGSLLACIMGKQFQQIRDGDRFWWENPGVFTEKQRDSLQKISFSRLVCDNTHITEVPLNPFQANSYPQGFVDCSAIDKLDLSPWASVENEVPPTLCNKAHFGP</sequence>
<keyword evidence="12 24" id="KW-0479">Metal-binding</keyword>
<keyword evidence="14" id="KW-0106">Calcium</keyword>
<proteinExistence type="inferred from homology"/>
<comment type="catalytic activity">
    <reaction evidence="21">
        <text>thiocyanate + H2O2 + H(+) = hypothiocyanous acid + H2O</text>
        <dbReference type="Rhea" id="RHEA:69416"/>
        <dbReference type="ChEBI" id="CHEBI:15377"/>
        <dbReference type="ChEBI" id="CHEBI:15378"/>
        <dbReference type="ChEBI" id="CHEBI:16240"/>
        <dbReference type="ChEBI" id="CHEBI:18022"/>
        <dbReference type="ChEBI" id="CHEBI:133907"/>
    </reaction>
    <physiologicalReaction direction="left-to-right" evidence="21">
        <dbReference type="Rhea" id="RHEA:69417"/>
    </physiologicalReaction>
</comment>
<keyword evidence="8" id="KW-0929">Antimicrobial</keyword>
<dbReference type="GO" id="GO:0140825">
    <property type="term" value="F:lactoperoxidase activity"/>
    <property type="evidence" value="ECO:0007669"/>
    <property type="project" value="UniProtKB-EC"/>
</dbReference>
<dbReference type="GO" id="GO:0005509">
    <property type="term" value="F:calcium ion binding"/>
    <property type="evidence" value="ECO:0007669"/>
    <property type="project" value="UniProtKB-ARBA"/>
</dbReference>
<keyword evidence="9" id="KW-0597">Phosphoprotein</keyword>
<evidence type="ECO:0000256" key="10">
    <source>
        <dbReference type="ARBA" id="ARBA00022559"/>
    </source>
</evidence>
<organism evidence="26 27">
    <name type="scientific">Rousettus aegyptiacus</name>
    <name type="common">Egyptian fruit bat</name>
    <name type="synonym">Pteropus aegyptiacus</name>
    <dbReference type="NCBI Taxonomy" id="9407"/>
    <lineage>
        <taxon>Eukaryota</taxon>
        <taxon>Metazoa</taxon>
        <taxon>Chordata</taxon>
        <taxon>Craniata</taxon>
        <taxon>Vertebrata</taxon>
        <taxon>Euteleostomi</taxon>
        <taxon>Mammalia</taxon>
        <taxon>Eutheria</taxon>
        <taxon>Laurasiatheria</taxon>
        <taxon>Chiroptera</taxon>
        <taxon>Yinpterochiroptera</taxon>
        <taxon>Pteropodoidea</taxon>
        <taxon>Pteropodidae</taxon>
        <taxon>Rousettinae</taxon>
        <taxon>Rousettus</taxon>
    </lineage>
</organism>
<evidence type="ECO:0000256" key="21">
    <source>
        <dbReference type="ARBA" id="ARBA00047735"/>
    </source>
</evidence>
<dbReference type="InterPro" id="IPR037120">
    <property type="entry name" value="Haem_peroxidase_sf_animal"/>
</dbReference>
<evidence type="ECO:0000256" key="8">
    <source>
        <dbReference type="ARBA" id="ARBA00022529"/>
    </source>
</evidence>
<dbReference type="SUPFAM" id="SSF48113">
    <property type="entry name" value="Heme-dependent peroxidases"/>
    <property type="match status" value="1"/>
</dbReference>
<evidence type="ECO:0000256" key="3">
    <source>
        <dbReference type="ARBA" id="ARBA00004613"/>
    </source>
</evidence>
<evidence type="ECO:0000256" key="24">
    <source>
        <dbReference type="PIRSR" id="PIRSR619791-2"/>
    </source>
</evidence>
<evidence type="ECO:0000256" key="19">
    <source>
        <dbReference type="ARBA" id="ARBA00023324"/>
    </source>
</evidence>
<evidence type="ECO:0000256" key="17">
    <source>
        <dbReference type="ARBA" id="ARBA00023074"/>
    </source>
</evidence>
<keyword evidence="11 24" id="KW-0349">Heme</keyword>
<keyword evidence="6" id="KW-0963">Cytoplasm</keyword>
<keyword evidence="10 26" id="KW-0575">Peroxidase</keyword>